<keyword evidence="3" id="KW-1185">Reference proteome</keyword>
<dbReference type="SUPFAM" id="SSF56029">
    <property type="entry name" value="Monooxygenase (hydroxylase) regulatory protein"/>
    <property type="match status" value="1"/>
</dbReference>
<evidence type="ECO:0000313" key="2">
    <source>
        <dbReference type="EMBL" id="GEO00843.1"/>
    </source>
</evidence>
<name>A0A512AMA5_9SPHN</name>
<gene>
    <name evidence="2" type="ORF">NSE01_26750</name>
</gene>
<comment type="similarity">
    <text evidence="1">Belongs to the TmoD/XamoD family.</text>
</comment>
<evidence type="ECO:0000313" key="3">
    <source>
        <dbReference type="Proteomes" id="UP000321464"/>
    </source>
</evidence>
<evidence type="ECO:0000256" key="1">
    <source>
        <dbReference type="ARBA" id="ARBA00006313"/>
    </source>
</evidence>
<dbReference type="InterPro" id="IPR036889">
    <property type="entry name" value="mOase_MmoB_DmpM_sf"/>
</dbReference>
<dbReference type="OrthoDB" id="9805636at2"/>
<dbReference type="RefSeq" id="WP_147160179.1">
    <property type="nucleotide sequence ID" value="NZ_BJYR01000018.1"/>
</dbReference>
<dbReference type="AlphaFoldDB" id="A0A512AMA5"/>
<sequence length="90" mass="10149">MADNVFIAFQTNDESRSIIEAILADNPGATLDEQPAMVRVVCPGRLTINRESVEERMGRDFDLQELQLHLITLTGNIDETDDAFTLAWRN</sequence>
<dbReference type="GO" id="GO:0004497">
    <property type="term" value="F:monooxygenase activity"/>
    <property type="evidence" value="ECO:0007669"/>
    <property type="project" value="InterPro"/>
</dbReference>
<dbReference type="Pfam" id="PF02406">
    <property type="entry name" value="MmoB_DmpM"/>
    <property type="match status" value="1"/>
</dbReference>
<organism evidence="2 3">
    <name type="scientific">Novosphingobium sediminis</name>
    <dbReference type="NCBI Taxonomy" id="707214"/>
    <lineage>
        <taxon>Bacteria</taxon>
        <taxon>Pseudomonadati</taxon>
        <taxon>Pseudomonadota</taxon>
        <taxon>Alphaproteobacteria</taxon>
        <taxon>Sphingomonadales</taxon>
        <taxon>Sphingomonadaceae</taxon>
        <taxon>Novosphingobium</taxon>
    </lineage>
</organism>
<dbReference type="EMBL" id="BJYR01000018">
    <property type="protein sequence ID" value="GEO00843.1"/>
    <property type="molecule type" value="Genomic_DNA"/>
</dbReference>
<dbReference type="InterPro" id="IPR003454">
    <property type="entry name" value="MOase_MmoB_DmpM"/>
</dbReference>
<dbReference type="Gene3D" id="3.90.56.10">
    <property type="entry name" value="Monooxygenase component MmoB/DmpM"/>
    <property type="match status" value="1"/>
</dbReference>
<dbReference type="Proteomes" id="UP000321464">
    <property type="component" value="Unassembled WGS sequence"/>
</dbReference>
<accession>A0A512AMA5</accession>
<proteinExistence type="inferred from homology"/>
<protein>
    <recommendedName>
        <fullName evidence="4">Monooxygenase</fullName>
    </recommendedName>
</protein>
<evidence type="ECO:0008006" key="4">
    <source>
        <dbReference type="Google" id="ProtNLM"/>
    </source>
</evidence>
<reference evidence="2 3" key="1">
    <citation type="submission" date="2019-07" db="EMBL/GenBank/DDBJ databases">
        <title>Whole genome shotgun sequence of Novosphingobium sediminis NBRC 106119.</title>
        <authorList>
            <person name="Hosoyama A."/>
            <person name="Uohara A."/>
            <person name="Ohji S."/>
            <person name="Ichikawa N."/>
        </authorList>
    </citation>
    <scope>NUCLEOTIDE SEQUENCE [LARGE SCALE GENOMIC DNA]</scope>
    <source>
        <strain evidence="2 3">NBRC 106119</strain>
    </source>
</reference>
<comment type="caution">
    <text evidence="2">The sequence shown here is derived from an EMBL/GenBank/DDBJ whole genome shotgun (WGS) entry which is preliminary data.</text>
</comment>